<dbReference type="EMBL" id="LIAE01006901">
    <property type="protein sequence ID" value="PAV83971.1"/>
    <property type="molecule type" value="Genomic_DNA"/>
</dbReference>
<evidence type="ECO:0000256" key="2">
    <source>
        <dbReference type="ARBA" id="ARBA00022692"/>
    </source>
</evidence>
<dbReference type="AlphaFoldDB" id="A0A2A2LCF9"/>
<evidence type="ECO:0008006" key="13">
    <source>
        <dbReference type="Google" id="ProtNLM"/>
    </source>
</evidence>
<dbReference type="Gene3D" id="1.20.1560.10">
    <property type="entry name" value="ABC transporter type 1, transmembrane domain"/>
    <property type="match status" value="1"/>
</dbReference>
<evidence type="ECO:0000256" key="5">
    <source>
        <dbReference type="ARBA" id="ARBA00022989"/>
    </source>
</evidence>
<feature type="region of interest" description="Disordered" evidence="7">
    <location>
        <begin position="666"/>
        <end position="731"/>
    </location>
</feature>
<evidence type="ECO:0000313" key="12">
    <source>
        <dbReference type="Proteomes" id="UP000218231"/>
    </source>
</evidence>
<dbReference type="PROSITE" id="PS00211">
    <property type="entry name" value="ABC_TRANSPORTER_1"/>
    <property type="match status" value="1"/>
</dbReference>
<evidence type="ECO:0000256" key="8">
    <source>
        <dbReference type="SAM" id="Phobius"/>
    </source>
</evidence>
<keyword evidence="5 8" id="KW-1133">Transmembrane helix</keyword>
<dbReference type="InterPro" id="IPR036640">
    <property type="entry name" value="ABC1_TM_sf"/>
</dbReference>
<dbReference type="PROSITE" id="PS50893">
    <property type="entry name" value="ABC_TRANSPORTER_2"/>
    <property type="match status" value="1"/>
</dbReference>
<dbReference type="Pfam" id="PF00005">
    <property type="entry name" value="ABC_tran"/>
    <property type="match status" value="1"/>
</dbReference>
<dbReference type="GO" id="GO:0005524">
    <property type="term" value="F:ATP binding"/>
    <property type="evidence" value="ECO:0007669"/>
    <property type="project" value="UniProtKB-KW"/>
</dbReference>
<feature type="compositionally biased region" description="Basic and acidic residues" evidence="7">
    <location>
        <begin position="10"/>
        <end position="21"/>
    </location>
</feature>
<dbReference type="STRING" id="2018661.A0A2A2LCF9"/>
<dbReference type="PANTHER" id="PTHR24221:SF617">
    <property type="entry name" value="P-GLYCOPROTEIN RELATED"/>
    <property type="match status" value="1"/>
</dbReference>
<evidence type="ECO:0000256" key="1">
    <source>
        <dbReference type="ARBA" id="ARBA00004141"/>
    </source>
</evidence>
<dbReference type="InterPro" id="IPR017871">
    <property type="entry name" value="ABC_transporter-like_CS"/>
</dbReference>
<dbReference type="InterPro" id="IPR003439">
    <property type="entry name" value="ABC_transporter-like_ATP-bd"/>
</dbReference>
<feature type="domain" description="ABC transmembrane type-1" evidence="10">
    <location>
        <begin position="128"/>
        <end position="367"/>
    </location>
</feature>
<evidence type="ECO:0000313" key="11">
    <source>
        <dbReference type="EMBL" id="PAV83971.1"/>
    </source>
</evidence>
<feature type="transmembrane region" description="Helical" evidence="8">
    <location>
        <begin position="306"/>
        <end position="332"/>
    </location>
</feature>
<keyword evidence="12" id="KW-1185">Reference proteome</keyword>
<reference evidence="11 12" key="1">
    <citation type="journal article" date="2017" name="Curr. Biol.">
        <title>Genome architecture and evolution of a unichromosomal asexual nematode.</title>
        <authorList>
            <person name="Fradin H."/>
            <person name="Zegar C."/>
            <person name="Gutwein M."/>
            <person name="Lucas J."/>
            <person name="Kovtun M."/>
            <person name="Corcoran D."/>
            <person name="Baugh L.R."/>
            <person name="Kiontke K."/>
            <person name="Gunsalus K."/>
            <person name="Fitch D.H."/>
            <person name="Piano F."/>
        </authorList>
    </citation>
    <scope>NUCLEOTIDE SEQUENCE [LARGE SCALE GENOMIC DNA]</scope>
    <source>
        <strain evidence="11">PF1309</strain>
    </source>
</reference>
<dbReference type="OrthoDB" id="6500128at2759"/>
<keyword evidence="3" id="KW-0547">Nucleotide-binding</keyword>
<evidence type="ECO:0000259" key="9">
    <source>
        <dbReference type="PROSITE" id="PS50893"/>
    </source>
</evidence>
<feature type="compositionally biased region" description="Basic and acidic residues" evidence="7">
    <location>
        <begin position="720"/>
        <end position="731"/>
    </location>
</feature>
<dbReference type="SUPFAM" id="SSF52540">
    <property type="entry name" value="P-loop containing nucleoside triphosphate hydrolases"/>
    <property type="match status" value="1"/>
</dbReference>
<organism evidence="11 12">
    <name type="scientific">Diploscapter pachys</name>
    <dbReference type="NCBI Taxonomy" id="2018661"/>
    <lineage>
        <taxon>Eukaryota</taxon>
        <taxon>Metazoa</taxon>
        <taxon>Ecdysozoa</taxon>
        <taxon>Nematoda</taxon>
        <taxon>Chromadorea</taxon>
        <taxon>Rhabditida</taxon>
        <taxon>Rhabditina</taxon>
        <taxon>Rhabditomorpha</taxon>
        <taxon>Rhabditoidea</taxon>
        <taxon>Rhabditidae</taxon>
        <taxon>Diploscapter</taxon>
    </lineage>
</organism>
<feature type="domain" description="ABC transporter" evidence="9">
    <location>
        <begin position="401"/>
        <end position="637"/>
    </location>
</feature>
<feature type="transmembrane region" description="Helical" evidence="8">
    <location>
        <begin position="81"/>
        <end position="107"/>
    </location>
</feature>
<feature type="transmembrane region" description="Helical" evidence="8">
    <location>
        <begin position="227"/>
        <end position="247"/>
    </location>
</feature>
<feature type="region of interest" description="Disordered" evidence="7">
    <location>
        <begin position="1"/>
        <end position="21"/>
    </location>
</feature>
<dbReference type="GO" id="GO:0140359">
    <property type="term" value="F:ABC-type transporter activity"/>
    <property type="evidence" value="ECO:0007669"/>
    <property type="project" value="InterPro"/>
</dbReference>
<dbReference type="InterPro" id="IPR003593">
    <property type="entry name" value="AAA+_ATPase"/>
</dbReference>
<dbReference type="InterPro" id="IPR011527">
    <property type="entry name" value="ABC1_TM_dom"/>
</dbReference>
<feature type="transmembrane region" description="Helical" evidence="8">
    <location>
        <begin position="119"/>
        <end position="140"/>
    </location>
</feature>
<name>A0A2A2LCF9_9BILA</name>
<dbReference type="SMART" id="SM00382">
    <property type="entry name" value="AAA"/>
    <property type="match status" value="1"/>
</dbReference>
<dbReference type="GO" id="GO:0016887">
    <property type="term" value="F:ATP hydrolysis activity"/>
    <property type="evidence" value="ECO:0007669"/>
    <property type="project" value="InterPro"/>
</dbReference>
<dbReference type="PANTHER" id="PTHR24221">
    <property type="entry name" value="ATP-BINDING CASSETTE SUB-FAMILY B"/>
    <property type="match status" value="1"/>
</dbReference>
<evidence type="ECO:0000256" key="6">
    <source>
        <dbReference type="ARBA" id="ARBA00023136"/>
    </source>
</evidence>
<proteinExistence type="predicted"/>
<keyword evidence="2 8" id="KW-0812">Transmembrane</keyword>
<dbReference type="Gene3D" id="3.40.50.300">
    <property type="entry name" value="P-loop containing nucleotide triphosphate hydrolases"/>
    <property type="match status" value="1"/>
</dbReference>
<dbReference type="GO" id="GO:0016020">
    <property type="term" value="C:membrane"/>
    <property type="evidence" value="ECO:0007669"/>
    <property type="project" value="UniProtKB-SubCell"/>
</dbReference>
<keyword evidence="4" id="KW-0067">ATP-binding</keyword>
<feature type="transmembrane region" description="Helical" evidence="8">
    <location>
        <begin position="204"/>
        <end position="221"/>
    </location>
</feature>
<dbReference type="InterPro" id="IPR039421">
    <property type="entry name" value="Type_1_exporter"/>
</dbReference>
<accession>A0A2A2LCF9</accession>
<comment type="caution">
    <text evidence="11">The sequence shown here is derived from an EMBL/GenBank/DDBJ whole genome shotgun (WGS) entry which is preliminary data.</text>
</comment>
<dbReference type="PROSITE" id="PS50929">
    <property type="entry name" value="ABC_TM1F"/>
    <property type="match status" value="1"/>
</dbReference>
<dbReference type="InterPro" id="IPR027417">
    <property type="entry name" value="P-loop_NTPase"/>
</dbReference>
<sequence length="731" mass="81576">MAKAQEIDDTPSKNDEMEKEEPIMTRIESMRQMESTVRASMRSMVSTTHITANDAETDLMKFESAALVKLFQYLLRYKKSLTIILVNSFFRSTEFILFGLLIFLAFFTLKKSSSDYSTYSLITLFESILCAIICFVCYTVQKYMCDVTAEQVMNDVRVKILDSLLHRPIEYFDKPQTSNAACVSRISLYAPLCAGNIDERMIRVLCLGLSVIYCLILTFPFSWELGLLGAGLTFTLAATTITVLTFAHRAQARKMREDRSSEYAIEIAEQIRAIQLMAVEDHFLGRYESQQAVGRKLDQRIVLIEAINFGITQSFVFLCDMSCYFLGTYLIYHDRYTPESIFLAFNGAQLAAWAIMYSAPYYPAIVKSAGSAGELFALLRNDEDQYIDLDEGAKPEISGDVSVRGVRFAYPSRPQFNVADGLSIRARKGENIALVGASGCGKSTIISLLERFYSHDTGDIKIDSIPIQEIAIGHLRSNIALVEQQPVLFRGSIFENITLGCDNITLEEVMLACKLANASEFIESFPLGYDTDIGEKGRNLSGGQKQRIAIGRAIVRNPKILLLDEATSALDPSAEEIVQKALIEASRGRTTITIAHRLKSIQNCDRIYYIENGYFAEVGTHSELMELDGKYARLVDAQTLLSYAYYTTPSSVIMVLAIGSSCSSSKKTKQVESSRTRRKIGQEKEPKTATSDSSIHVHPPPAPTPAFTRTLLPVKQIPTSKKEEKSNDVAL</sequence>
<comment type="subcellular location">
    <subcellularLocation>
        <location evidence="1">Membrane</location>
        <topology evidence="1">Multi-pass membrane protein</topology>
    </subcellularLocation>
</comment>
<evidence type="ECO:0000256" key="4">
    <source>
        <dbReference type="ARBA" id="ARBA00022840"/>
    </source>
</evidence>
<keyword evidence="6 8" id="KW-0472">Membrane</keyword>
<evidence type="ECO:0000256" key="3">
    <source>
        <dbReference type="ARBA" id="ARBA00022741"/>
    </source>
</evidence>
<dbReference type="Pfam" id="PF00664">
    <property type="entry name" value="ABC_membrane"/>
    <property type="match status" value="1"/>
</dbReference>
<dbReference type="SUPFAM" id="SSF90123">
    <property type="entry name" value="ABC transporter transmembrane region"/>
    <property type="match status" value="1"/>
</dbReference>
<evidence type="ECO:0000259" key="10">
    <source>
        <dbReference type="PROSITE" id="PS50929"/>
    </source>
</evidence>
<evidence type="ECO:0000256" key="7">
    <source>
        <dbReference type="SAM" id="MobiDB-lite"/>
    </source>
</evidence>
<feature type="compositionally biased region" description="Basic and acidic residues" evidence="7">
    <location>
        <begin position="669"/>
        <end position="687"/>
    </location>
</feature>
<protein>
    <recommendedName>
        <fullName evidence="13">ABC transporter domain-containing protein</fullName>
    </recommendedName>
</protein>
<gene>
    <name evidence="11" type="ORF">WR25_21709</name>
</gene>
<dbReference type="FunFam" id="3.40.50.300:FF:002283">
    <property type="entry name" value="p-GlycoProtein related"/>
    <property type="match status" value="1"/>
</dbReference>
<dbReference type="Proteomes" id="UP000218231">
    <property type="component" value="Unassembled WGS sequence"/>
</dbReference>